<keyword evidence="7" id="KW-0547">Nucleotide-binding</keyword>
<dbReference type="SMART" id="SM00091">
    <property type="entry name" value="PAS"/>
    <property type="match status" value="1"/>
</dbReference>
<dbReference type="SUPFAM" id="SSF55785">
    <property type="entry name" value="PYP-like sensor domain (PAS domain)"/>
    <property type="match status" value="1"/>
</dbReference>
<dbReference type="NCBIfam" id="TIGR00229">
    <property type="entry name" value="sensory_box"/>
    <property type="match status" value="1"/>
</dbReference>
<proteinExistence type="predicted"/>
<keyword evidence="10" id="KW-1133">Transmembrane helix</keyword>
<name>A0ABV8IJV5_9ACTN</name>
<dbReference type="PANTHER" id="PTHR42878:SF7">
    <property type="entry name" value="SENSOR HISTIDINE KINASE GLRK"/>
    <property type="match status" value="1"/>
</dbReference>
<evidence type="ECO:0000313" key="19">
    <source>
        <dbReference type="Proteomes" id="UP001595850"/>
    </source>
</evidence>
<dbReference type="InterPro" id="IPR036097">
    <property type="entry name" value="HisK_dim/P_sf"/>
</dbReference>
<evidence type="ECO:0000256" key="10">
    <source>
        <dbReference type="ARBA" id="ARBA00022989"/>
    </source>
</evidence>
<reference evidence="19" key="1">
    <citation type="journal article" date="2019" name="Int. J. Syst. Evol. Microbiol.">
        <title>The Global Catalogue of Microorganisms (GCM) 10K type strain sequencing project: providing services to taxonomists for standard genome sequencing and annotation.</title>
        <authorList>
            <consortium name="The Broad Institute Genomics Platform"/>
            <consortium name="The Broad Institute Genome Sequencing Center for Infectious Disease"/>
            <person name="Wu L."/>
            <person name="Ma J."/>
        </authorList>
    </citation>
    <scope>NUCLEOTIDE SEQUENCE [LARGE SCALE GENOMIC DNA]</scope>
    <source>
        <strain evidence="19">TBRC 4489</strain>
    </source>
</reference>
<evidence type="ECO:0000256" key="4">
    <source>
        <dbReference type="ARBA" id="ARBA00012438"/>
    </source>
</evidence>
<evidence type="ECO:0000259" key="17">
    <source>
        <dbReference type="PROSITE" id="PS50113"/>
    </source>
</evidence>
<gene>
    <name evidence="18" type="ORF">ACFOWE_33780</name>
</gene>
<dbReference type="Proteomes" id="UP001595850">
    <property type="component" value="Unassembled WGS sequence"/>
</dbReference>
<dbReference type="InterPro" id="IPR050351">
    <property type="entry name" value="BphY/WalK/GraS-like"/>
</dbReference>
<feature type="domain" description="Response regulatory" evidence="15">
    <location>
        <begin position="1"/>
        <end position="54"/>
    </location>
</feature>
<dbReference type="InterPro" id="IPR000700">
    <property type="entry name" value="PAS-assoc_C"/>
</dbReference>
<keyword evidence="9" id="KW-0067">ATP-binding</keyword>
<dbReference type="InterPro" id="IPR011006">
    <property type="entry name" value="CheY-like_superfamily"/>
</dbReference>
<dbReference type="Gene3D" id="1.10.287.130">
    <property type="match status" value="1"/>
</dbReference>
<dbReference type="InterPro" id="IPR003661">
    <property type="entry name" value="HisK_dim/P_dom"/>
</dbReference>
<feature type="non-terminal residue" evidence="18">
    <location>
        <position position="251"/>
    </location>
</feature>
<dbReference type="InterPro" id="IPR013656">
    <property type="entry name" value="PAS_4"/>
</dbReference>
<organism evidence="18 19">
    <name type="scientific">Planomonospora corallina</name>
    <dbReference type="NCBI Taxonomy" id="1806052"/>
    <lineage>
        <taxon>Bacteria</taxon>
        <taxon>Bacillati</taxon>
        <taxon>Actinomycetota</taxon>
        <taxon>Actinomycetes</taxon>
        <taxon>Streptosporangiales</taxon>
        <taxon>Streptosporangiaceae</taxon>
        <taxon>Planomonospora</taxon>
    </lineage>
</organism>
<dbReference type="InterPro" id="IPR000014">
    <property type="entry name" value="PAS"/>
</dbReference>
<evidence type="ECO:0000259" key="16">
    <source>
        <dbReference type="PROSITE" id="PS50112"/>
    </source>
</evidence>
<dbReference type="PANTHER" id="PTHR42878">
    <property type="entry name" value="TWO-COMPONENT HISTIDINE KINASE"/>
    <property type="match status" value="1"/>
</dbReference>
<dbReference type="InterPro" id="IPR001789">
    <property type="entry name" value="Sig_transdc_resp-reg_receiver"/>
</dbReference>
<comment type="caution">
    <text evidence="13">Lacks conserved residue(s) required for the propagation of feature annotation.</text>
</comment>
<feature type="domain" description="PAC" evidence="17">
    <location>
        <begin position="145"/>
        <end position="196"/>
    </location>
</feature>
<evidence type="ECO:0000256" key="14">
    <source>
        <dbReference type="SAM" id="Coils"/>
    </source>
</evidence>
<dbReference type="RefSeq" id="WP_377295159.1">
    <property type="nucleotide sequence ID" value="NZ_JBHSBM010000078.1"/>
</dbReference>
<keyword evidence="6" id="KW-0812">Transmembrane</keyword>
<evidence type="ECO:0000256" key="7">
    <source>
        <dbReference type="ARBA" id="ARBA00022741"/>
    </source>
</evidence>
<feature type="non-terminal residue" evidence="18">
    <location>
        <position position="1"/>
    </location>
</feature>
<dbReference type="Pfam" id="PF00512">
    <property type="entry name" value="HisKA"/>
    <property type="match status" value="1"/>
</dbReference>
<dbReference type="Pfam" id="PF08448">
    <property type="entry name" value="PAS_4"/>
    <property type="match status" value="1"/>
</dbReference>
<dbReference type="InterPro" id="IPR035965">
    <property type="entry name" value="PAS-like_dom_sf"/>
</dbReference>
<sequence>LRLLEESGCDVPVIVVSGMMTEEACVECLRHGAVDYLLKDRLTRLGPAVRHALDQHRLRAERRRAERAARESAAILHAMMSAAPLMFYLTDPHGRFLMVNDEFERLFGLTRHEVIGKTARQLPLGPLAVDLSRRDTRCLRLHTTLEAEETITTADGERVYLSTRYPVPDPDGGVHAIGALYTDITRQKTIEAEVRAARAALQRQAEDLARSNAELQELDRLKNQFLATVSHELRTPLTSIRGYTELLADGY</sequence>
<evidence type="ECO:0000256" key="1">
    <source>
        <dbReference type="ARBA" id="ARBA00000085"/>
    </source>
</evidence>
<evidence type="ECO:0000256" key="11">
    <source>
        <dbReference type="ARBA" id="ARBA00023012"/>
    </source>
</evidence>
<keyword evidence="8" id="KW-0418">Kinase</keyword>
<dbReference type="Gene3D" id="3.40.50.2300">
    <property type="match status" value="1"/>
</dbReference>
<accession>A0ABV8IJV5</accession>
<evidence type="ECO:0000256" key="9">
    <source>
        <dbReference type="ARBA" id="ARBA00022840"/>
    </source>
</evidence>
<keyword evidence="19" id="KW-1185">Reference proteome</keyword>
<evidence type="ECO:0000259" key="15">
    <source>
        <dbReference type="PROSITE" id="PS50110"/>
    </source>
</evidence>
<evidence type="ECO:0000256" key="13">
    <source>
        <dbReference type="PROSITE-ProRule" id="PRU00169"/>
    </source>
</evidence>
<dbReference type="SUPFAM" id="SSF52172">
    <property type="entry name" value="CheY-like"/>
    <property type="match status" value="1"/>
</dbReference>
<dbReference type="EC" id="2.7.13.3" evidence="4"/>
<comment type="catalytic activity">
    <reaction evidence="1">
        <text>ATP + protein L-histidine = ADP + protein N-phospho-L-histidine.</text>
        <dbReference type="EC" id="2.7.13.3"/>
    </reaction>
</comment>
<evidence type="ECO:0000256" key="5">
    <source>
        <dbReference type="ARBA" id="ARBA00022679"/>
    </source>
</evidence>
<feature type="coiled-coil region" evidence="14">
    <location>
        <begin position="194"/>
        <end position="221"/>
    </location>
</feature>
<evidence type="ECO:0000313" key="18">
    <source>
        <dbReference type="EMBL" id="MFC4063279.1"/>
    </source>
</evidence>
<evidence type="ECO:0000256" key="12">
    <source>
        <dbReference type="ARBA" id="ARBA00023136"/>
    </source>
</evidence>
<dbReference type="CDD" id="cd00082">
    <property type="entry name" value="HisKA"/>
    <property type="match status" value="1"/>
</dbReference>
<comment type="caution">
    <text evidence="18">The sequence shown here is derived from an EMBL/GenBank/DDBJ whole genome shotgun (WGS) entry which is preliminary data.</text>
</comment>
<comment type="subcellular location">
    <subcellularLocation>
        <location evidence="3">Cell membrane</location>
    </subcellularLocation>
    <subcellularLocation>
        <location evidence="2">Membrane</location>
        <topology evidence="2">Multi-pass membrane protein</topology>
    </subcellularLocation>
</comment>
<protein>
    <recommendedName>
        <fullName evidence="4">histidine kinase</fullName>
        <ecNumber evidence="4">2.7.13.3</ecNumber>
    </recommendedName>
</protein>
<keyword evidence="12" id="KW-0472">Membrane</keyword>
<evidence type="ECO:0000256" key="2">
    <source>
        <dbReference type="ARBA" id="ARBA00004141"/>
    </source>
</evidence>
<feature type="domain" description="PAS" evidence="16">
    <location>
        <begin position="72"/>
        <end position="118"/>
    </location>
</feature>
<dbReference type="PROSITE" id="PS50110">
    <property type="entry name" value="RESPONSE_REGULATORY"/>
    <property type="match status" value="1"/>
</dbReference>
<keyword evidence="5" id="KW-0808">Transferase</keyword>
<keyword evidence="11" id="KW-0902">Two-component regulatory system</keyword>
<keyword evidence="14" id="KW-0175">Coiled coil</keyword>
<dbReference type="Gene3D" id="3.30.450.20">
    <property type="entry name" value="PAS domain"/>
    <property type="match status" value="1"/>
</dbReference>
<evidence type="ECO:0000256" key="8">
    <source>
        <dbReference type="ARBA" id="ARBA00022777"/>
    </source>
</evidence>
<dbReference type="EMBL" id="JBHSBM010000078">
    <property type="protein sequence ID" value="MFC4063279.1"/>
    <property type="molecule type" value="Genomic_DNA"/>
</dbReference>
<dbReference type="PROSITE" id="PS50112">
    <property type="entry name" value="PAS"/>
    <property type="match status" value="1"/>
</dbReference>
<evidence type="ECO:0000256" key="3">
    <source>
        <dbReference type="ARBA" id="ARBA00004236"/>
    </source>
</evidence>
<dbReference type="SUPFAM" id="SSF47384">
    <property type="entry name" value="Homodimeric domain of signal transducing histidine kinase"/>
    <property type="match status" value="1"/>
</dbReference>
<evidence type="ECO:0000256" key="6">
    <source>
        <dbReference type="ARBA" id="ARBA00022692"/>
    </source>
</evidence>
<dbReference type="PROSITE" id="PS50113">
    <property type="entry name" value="PAC"/>
    <property type="match status" value="1"/>
</dbReference>
<dbReference type="CDD" id="cd00130">
    <property type="entry name" value="PAS"/>
    <property type="match status" value="1"/>
</dbReference>